<dbReference type="InterPro" id="IPR009000">
    <property type="entry name" value="Transl_B-barrel_sf"/>
</dbReference>
<feature type="domain" description="Tr-type G" evidence="3">
    <location>
        <begin position="11"/>
        <end position="266"/>
    </location>
</feature>
<accession>A0A3B0RV75</accession>
<organism evidence="4">
    <name type="scientific">hydrothermal vent metagenome</name>
    <dbReference type="NCBI Taxonomy" id="652676"/>
    <lineage>
        <taxon>unclassified sequences</taxon>
        <taxon>metagenomes</taxon>
        <taxon>ecological metagenomes</taxon>
    </lineage>
</organism>
<dbReference type="SUPFAM" id="SSF52540">
    <property type="entry name" value="P-loop containing nucleoside triphosphate hydrolases"/>
    <property type="match status" value="1"/>
</dbReference>
<name>A0A3B0RV75_9ZZZZ</name>
<sequence>MTAKQGLTRCTVLVGPQGGGKTALTRALVERTGAKAPVFDYSAEAKSFAMTTEPNFARCGYLGDIWNFVDCPGSNELIQASEDAMRAADIVVIVAEPNPERIASLGSYFKFLDDHNIPHVLFVNRLDEVQVRVRDLLQSLQAYSERPLVLRQAPIREGDAIVGAVDLVSERAWRYREGKQSELIEIPASVRDREAEARETMLDTVADFDDALMEQILEDKVPASDEIYDLMAQELREDVVVPVLLGSAAHGHGVTRLLKLLRHEAPEVSVAAARLGFDKGGETVASVMRTMHVPHTGKLSVMRVWKGALKNGDVLGGGRITGLLTLNGATRDKLAEAHA</sequence>
<evidence type="ECO:0000256" key="2">
    <source>
        <dbReference type="ARBA" id="ARBA00023134"/>
    </source>
</evidence>
<dbReference type="AlphaFoldDB" id="A0A3B0RV75"/>
<dbReference type="Pfam" id="PF00009">
    <property type="entry name" value="GTP_EFTU"/>
    <property type="match status" value="1"/>
</dbReference>
<dbReference type="GO" id="GO:0003924">
    <property type="term" value="F:GTPase activity"/>
    <property type="evidence" value="ECO:0007669"/>
    <property type="project" value="InterPro"/>
</dbReference>
<evidence type="ECO:0000313" key="4">
    <source>
        <dbReference type="EMBL" id="VAV92328.1"/>
    </source>
</evidence>
<dbReference type="EMBL" id="UOEH01000085">
    <property type="protein sequence ID" value="VAV92328.1"/>
    <property type="molecule type" value="Genomic_DNA"/>
</dbReference>
<dbReference type="Gene3D" id="3.40.50.300">
    <property type="entry name" value="P-loop containing nucleotide triphosphate hydrolases"/>
    <property type="match status" value="1"/>
</dbReference>
<dbReference type="PANTHER" id="PTHR43261:SF7">
    <property type="entry name" value="ELONGATION FACTOR G-LIKE PROTEIN"/>
    <property type="match status" value="1"/>
</dbReference>
<dbReference type="InterPro" id="IPR027417">
    <property type="entry name" value="P-loop_NTPase"/>
</dbReference>
<evidence type="ECO:0000256" key="1">
    <source>
        <dbReference type="ARBA" id="ARBA00022741"/>
    </source>
</evidence>
<evidence type="ECO:0000259" key="3">
    <source>
        <dbReference type="Pfam" id="PF00009"/>
    </source>
</evidence>
<protein>
    <submittedName>
        <fullName evidence="4">Elongation factor G-like protein RSP_2247</fullName>
    </submittedName>
</protein>
<gene>
    <name evidence="4" type="ORF">MNBD_ALPHA05-1284</name>
</gene>
<dbReference type="GO" id="GO:0005525">
    <property type="term" value="F:GTP binding"/>
    <property type="evidence" value="ECO:0007669"/>
    <property type="project" value="UniProtKB-KW"/>
</dbReference>
<dbReference type="GO" id="GO:0003746">
    <property type="term" value="F:translation elongation factor activity"/>
    <property type="evidence" value="ECO:0007669"/>
    <property type="project" value="UniProtKB-KW"/>
</dbReference>
<keyword evidence="2" id="KW-0342">GTP-binding</keyword>
<proteinExistence type="predicted"/>
<reference evidence="4" key="1">
    <citation type="submission" date="2018-06" db="EMBL/GenBank/DDBJ databases">
        <authorList>
            <person name="Zhirakovskaya E."/>
        </authorList>
    </citation>
    <scope>NUCLEOTIDE SEQUENCE</scope>
</reference>
<dbReference type="InterPro" id="IPR000795">
    <property type="entry name" value="T_Tr_GTP-bd_dom"/>
</dbReference>
<keyword evidence="1" id="KW-0547">Nucleotide-binding</keyword>
<dbReference type="SUPFAM" id="SSF50447">
    <property type="entry name" value="Translation proteins"/>
    <property type="match status" value="1"/>
</dbReference>
<dbReference type="PANTHER" id="PTHR43261">
    <property type="entry name" value="TRANSLATION ELONGATION FACTOR G-RELATED"/>
    <property type="match status" value="1"/>
</dbReference>
<dbReference type="GO" id="GO:0032790">
    <property type="term" value="P:ribosome disassembly"/>
    <property type="evidence" value="ECO:0007669"/>
    <property type="project" value="TreeGrafter"/>
</dbReference>
<keyword evidence="4" id="KW-0648">Protein biosynthesis</keyword>
<feature type="non-terminal residue" evidence="4">
    <location>
        <position position="339"/>
    </location>
</feature>
<keyword evidence="4" id="KW-0251">Elongation factor</keyword>